<dbReference type="SFLD" id="SFLDG01140">
    <property type="entry name" value="C2.B:_Phosphomannomutase_and_P"/>
    <property type="match status" value="1"/>
</dbReference>
<dbReference type="RefSeq" id="WP_154514850.1">
    <property type="nucleotide sequence ID" value="NZ_VUNM01000006.1"/>
</dbReference>
<dbReference type="GO" id="GO:0016791">
    <property type="term" value="F:phosphatase activity"/>
    <property type="evidence" value="ECO:0007669"/>
    <property type="project" value="TreeGrafter"/>
</dbReference>
<sequence>MTIQAIFSDIDGTLLNDEHRMSIRQANTINASISQGIAFVLTTARSPQGVYPIMNRYHIHCHMIAFNGALMLDQEGHVLYENGFTKEKAQEVCQFIEQQHFNLTYNIFTKDQWLVKDLSDERVKREESIVEAQAQLGDVSDLKDDDMVDKILCMCDPDDILDIENKLKDNFPELQIAKSSNILIEINNGGVSKATAIQTFCQSMHIDINHVMAIGDNYNDLTMLESVGYPVVMDNAPLAIKEQFRNHTSSNNDDGVAQAILSSRQ</sequence>
<dbReference type="Gene3D" id="3.30.1240.10">
    <property type="match status" value="1"/>
</dbReference>
<comment type="caution">
    <text evidence="1">The sequence shown here is derived from an EMBL/GenBank/DDBJ whole genome shotgun (WGS) entry which is preliminary data.</text>
</comment>
<dbReference type="SFLD" id="SFLDS00003">
    <property type="entry name" value="Haloacid_Dehalogenase"/>
    <property type="match status" value="1"/>
</dbReference>
<dbReference type="GO" id="GO:0000287">
    <property type="term" value="F:magnesium ion binding"/>
    <property type="evidence" value="ECO:0007669"/>
    <property type="project" value="TreeGrafter"/>
</dbReference>
<dbReference type="Proteomes" id="UP000442619">
    <property type="component" value="Unassembled WGS sequence"/>
</dbReference>
<dbReference type="GO" id="GO:0005829">
    <property type="term" value="C:cytosol"/>
    <property type="evidence" value="ECO:0007669"/>
    <property type="project" value="TreeGrafter"/>
</dbReference>
<dbReference type="InterPro" id="IPR036412">
    <property type="entry name" value="HAD-like_sf"/>
</dbReference>
<evidence type="ECO:0000313" key="1">
    <source>
        <dbReference type="EMBL" id="MST88824.1"/>
    </source>
</evidence>
<dbReference type="EMBL" id="VUNM01000006">
    <property type="protein sequence ID" value="MST88824.1"/>
    <property type="molecule type" value="Genomic_DNA"/>
</dbReference>
<gene>
    <name evidence="1" type="ORF">FYJ79_04405</name>
</gene>
<dbReference type="InterPro" id="IPR023214">
    <property type="entry name" value="HAD_sf"/>
</dbReference>
<dbReference type="PANTHER" id="PTHR10000:SF8">
    <property type="entry name" value="HAD SUPERFAMILY HYDROLASE-LIKE, TYPE 3"/>
    <property type="match status" value="1"/>
</dbReference>
<protein>
    <submittedName>
        <fullName evidence="1">HAD family phosphatase</fullName>
    </submittedName>
</protein>
<proteinExistence type="predicted"/>
<accession>A0A844FT23</accession>
<dbReference type="NCBIfam" id="TIGR00099">
    <property type="entry name" value="Cof-subfamily"/>
    <property type="match status" value="1"/>
</dbReference>
<dbReference type="PROSITE" id="PS01229">
    <property type="entry name" value="COF_2"/>
    <property type="match status" value="1"/>
</dbReference>
<organism evidence="1 2">
    <name type="scientific">Sharpea porci</name>
    <dbReference type="NCBI Taxonomy" id="2652286"/>
    <lineage>
        <taxon>Bacteria</taxon>
        <taxon>Bacillati</taxon>
        <taxon>Bacillota</taxon>
        <taxon>Erysipelotrichia</taxon>
        <taxon>Erysipelotrichales</taxon>
        <taxon>Coprobacillaceae</taxon>
        <taxon>Sharpea</taxon>
    </lineage>
</organism>
<dbReference type="PANTHER" id="PTHR10000">
    <property type="entry name" value="PHOSPHOSERINE PHOSPHATASE"/>
    <property type="match status" value="1"/>
</dbReference>
<dbReference type="Gene3D" id="3.40.50.1000">
    <property type="entry name" value="HAD superfamily/HAD-like"/>
    <property type="match status" value="1"/>
</dbReference>
<dbReference type="SUPFAM" id="SSF56784">
    <property type="entry name" value="HAD-like"/>
    <property type="match status" value="1"/>
</dbReference>
<reference evidence="1 2" key="1">
    <citation type="submission" date="2019-08" db="EMBL/GenBank/DDBJ databases">
        <title>In-depth cultivation of the pig gut microbiome towards novel bacterial diversity and tailored functional studies.</title>
        <authorList>
            <person name="Wylensek D."/>
            <person name="Hitch T.C.A."/>
            <person name="Clavel T."/>
        </authorList>
    </citation>
    <scope>NUCLEOTIDE SEQUENCE [LARGE SCALE GENOMIC DNA]</scope>
    <source>
        <strain evidence="1 2">CA-Schmier-601-WT-3</strain>
    </source>
</reference>
<dbReference type="NCBIfam" id="TIGR01484">
    <property type="entry name" value="HAD-SF-IIB"/>
    <property type="match status" value="1"/>
</dbReference>
<dbReference type="InterPro" id="IPR006379">
    <property type="entry name" value="HAD-SF_hydro_IIB"/>
</dbReference>
<keyword evidence="2" id="KW-1185">Reference proteome</keyword>
<dbReference type="AlphaFoldDB" id="A0A844FT23"/>
<name>A0A844FT23_9FIRM</name>
<dbReference type="PROSITE" id="PS01228">
    <property type="entry name" value="COF_1"/>
    <property type="match status" value="1"/>
</dbReference>
<evidence type="ECO:0000313" key="2">
    <source>
        <dbReference type="Proteomes" id="UP000442619"/>
    </source>
</evidence>
<dbReference type="CDD" id="cd07516">
    <property type="entry name" value="HAD_Pase"/>
    <property type="match status" value="1"/>
</dbReference>
<dbReference type="Pfam" id="PF08282">
    <property type="entry name" value="Hydrolase_3"/>
    <property type="match status" value="1"/>
</dbReference>
<dbReference type="InterPro" id="IPR000150">
    <property type="entry name" value="Cof"/>
</dbReference>